<dbReference type="Proteomes" id="UP000292209">
    <property type="component" value="Unassembled WGS sequence"/>
</dbReference>
<dbReference type="OrthoDB" id="838480at2"/>
<feature type="signal peptide" evidence="1">
    <location>
        <begin position="1"/>
        <end position="19"/>
    </location>
</feature>
<accession>A0A4Q7PAG3</accession>
<dbReference type="RefSeq" id="WP_130274794.1">
    <property type="nucleotide sequence ID" value="NZ_SGXG01000001.1"/>
</dbReference>
<dbReference type="EMBL" id="SGXG01000001">
    <property type="protein sequence ID" value="RZS95742.1"/>
    <property type="molecule type" value="Genomic_DNA"/>
</dbReference>
<feature type="chain" id="PRO_5020470044" description="Secreted protein (Por secretion system target)" evidence="1">
    <location>
        <begin position="20"/>
        <end position="194"/>
    </location>
</feature>
<keyword evidence="1" id="KW-0732">Signal</keyword>
<name>A0A4Q7PAG3_9BACT</name>
<evidence type="ECO:0000256" key="1">
    <source>
        <dbReference type="SAM" id="SignalP"/>
    </source>
</evidence>
<comment type="caution">
    <text evidence="2">The sequence shown here is derived from an EMBL/GenBank/DDBJ whole genome shotgun (WGS) entry which is preliminary data.</text>
</comment>
<sequence length="194" mass="21537">MRVFIALMIAFGVSMSTMAAGERPADVPVSIRKVDDNKVQLLYGANPEGPVTVKIYDANNFLVQKDRITSKNAFAKYYDFSQLKPGKYTVEVVDAQNKVEKLAVHFSAANSRQPVVYSKLEKVEGNAFKLTYNALLESDLSIFVFENDKLIHEERLDSVSGVQKLYRLVGVSPSANVEFVVATKDGYSKLMAAK</sequence>
<reference evidence="2 3" key="1">
    <citation type="submission" date="2019-02" db="EMBL/GenBank/DDBJ databases">
        <title>Genomic Encyclopedia of Archaeal and Bacterial Type Strains, Phase II (KMG-II): from individual species to whole genera.</title>
        <authorList>
            <person name="Goeker M."/>
        </authorList>
    </citation>
    <scope>NUCLEOTIDE SEQUENCE [LARGE SCALE GENOMIC DNA]</scope>
    <source>
        <strain evidence="2 3">DSM 21411</strain>
    </source>
</reference>
<evidence type="ECO:0008006" key="4">
    <source>
        <dbReference type="Google" id="ProtNLM"/>
    </source>
</evidence>
<evidence type="ECO:0000313" key="2">
    <source>
        <dbReference type="EMBL" id="RZS95742.1"/>
    </source>
</evidence>
<organism evidence="2 3">
    <name type="scientific">Cecembia calidifontis</name>
    <dbReference type="NCBI Taxonomy" id="1187080"/>
    <lineage>
        <taxon>Bacteria</taxon>
        <taxon>Pseudomonadati</taxon>
        <taxon>Bacteroidota</taxon>
        <taxon>Cytophagia</taxon>
        <taxon>Cytophagales</taxon>
        <taxon>Cyclobacteriaceae</taxon>
        <taxon>Cecembia</taxon>
    </lineage>
</organism>
<dbReference type="AlphaFoldDB" id="A0A4Q7PAG3"/>
<proteinExistence type="predicted"/>
<protein>
    <recommendedName>
        <fullName evidence="4">Secreted protein (Por secretion system target)</fullName>
    </recommendedName>
</protein>
<evidence type="ECO:0000313" key="3">
    <source>
        <dbReference type="Proteomes" id="UP000292209"/>
    </source>
</evidence>
<gene>
    <name evidence="2" type="ORF">BC751_1283</name>
</gene>
<keyword evidence="3" id="KW-1185">Reference proteome</keyword>